<sequence length="113" mass="12112">MLENYIEGKRDIDSALGKRGSKEREQKSRELHNSKKKNGDANYNNKAYDDLVNGNFHKFYISPVEKIVLVGVGIAIIGGTIVEDVATGGLGIANDGITITAGGALIIRAFGGY</sequence>
<gene>
    <name evidence="2" type="ORF">E7215_12110</name>
</gene>
<dbReference type="AlphaFoldDB" id="A0A927ZQ44"/>
<feature type="region of interest" description="Disordered" evidence="1">
    <location>
        <begin position="1"/>
        <end position="43"/>
    </location>
</feature>
<evidence type="ECO:0000256" key="1">
    <source>
        <dbReference type="SAM" id="MobiDB-lite"/>
    </source>
</evidence>
<organism evidence="2 3">
    <name type="scientific">Clostridium sulfidigenes</name>
    <dbReference type="NCBI Taxonomy" id="318464"/>
    <lineage>
        <taxon>Bacteria</taxon>
        <taxon>Bacillati</taxon>
        <taxon>Bacillota</taxon>
        <taxon>Clostridia</taxon>
        <taxon>Eubacteriales</taxon>
        <taxon>Clostridiaceae</taxon>
        <taxon>Clostridium</taxon>
    </lineage>
</organism>
<dbReference type="EMBL" id="SVCM01000140">
    <property type="protein sequence ID" value="MBE6060900.1"/>
    <property type="molecule type" value="Genomic_DNA"/>
</dbReference>
<dbReference type="Proteomes" id="UP000768462">
    <property type="component" value="Unassembled WGS sequence"/>
</dbReference>
<feature type="compositionally biased region" description="Basic and acidic residues" evidence="1">
    <location>
        <begin position="1"/>
        <end position="13"/>
    </location>
</feature>
<feature type="compositionally biased region" description="Basic and acidic residues" evidence="1">
    <location>
        <begin position="20"/>
        <end position="39"/>
    </location>
</feature>
<reference evidence="2" key="1">
    <citation type="submission" date="2019-04" db="EMBL/GenBank/DDBJ databases">
        <title>Evolution of Biomass-Degrading Anaerobic Consortia Revealed by Metagenomics.</title>
        <authorList>
            <person name="Peng X."/>
        </authorList>
    </citation>
    <scope>NUCLEOTIDE SEQUENCE</scope>
    <source>
        <strain evidence="2">SIG254</strain>
    </source>
</reference>
<proteinExistence type="predicted"/>
<comment type="caution">
    <text evidence="2">The sequence shown here is derived from an EMBL/GenBank/DDBJ whole genome shotgun (WGS) entry which is preliminary data.</text>
</comment>
<accession>A0A927ZQ44</accession>
<evidence type="ECO:0000313" key="2">
    <source>
        <dbReference type="EMBL" id="MBE6060900.1"/>
    </source>
</evidence>
<protein>
    <submittedName>
        <fullName evidence="2">Uncharacterized protein</fullName>
    </submittedName>
</protein>
<name>A0A927ZQ44_9CLOT</name>
<evidence type="ECO:0000313" key="3">
    <source>
        <dbReference type="Proteomes" id="UP000768462"/>
    </source>
</evidence>